<keyword evidence="4" id="KW-0436">Ligase</keyword>
<dbReference type="GO" id="GO:0016874">
    <property type="term" value="F:ligase activity"/>
    <property type="evidence" value="ECO:0007669"/>
    <property type="project" value="UniProtKB-KW"/>
</dbReference>
<dbReference type="InterPro" id="IPR032875">
    <property type="entry name" value="Succ_CoA_lig_flav_dom"/>
</dbReference>
<dbReference type="SUPFAM" id="SSF56059">
    <property type="entry name" value="Glutathione synthetase ATP-binding domain-like"/>
    <property type="match status" value="1"/>
</dbReference>
<protein>
    <submittedName>
        <fullName evidence="4">Acetate--CoA ligase family protein</fullName>
    </submittedName>
</protein>
<dbReference type="SUPFAM" id="SSF52210">
    <property type="entry name" value="Succinyl-CoA synthetase domains"/>
    <property type="match status" value="2"/>
</dbReference>
<evidence type="ECO:0000259" key="3">
    <source>
        <dbReference type="PROSITE" id="PS50975"/>
    </source>
</evidence>
<dbReference type="SUPFAM" id="SSF51735">
    <property type="entry name" value="NAD(P)-binding Rossmann-fold domains"/>
    <property type="match status" value="1"/>
</dbReference>
<dbReference type="FunFam" id="3.30.1490.20:FF:000020">
    <property type="entry name" value="Protein lysine acetyltransferase"/>
    <property type="match status" value="1"/>
</dbReference>
<dbReference type="PANTHER" id="PTHR42793:SF4">
    <property type="entry name" value="BLL6376 PROTEIN"/>
    <property type="match status" value="1"/>
</dbReference>
<organism evidence="4 5">
    <name type="scientific">Verticiella sediminum</name>
    <dbReference type="NCBI Taxonomy" id="1247510"/>
    <lineage>
        <taxon>Bacteria</taxon>
        <taxon>Pseudomonadati</taxon>
        <taxon>Pseudomonadota</taxon>
        <taxon>Betaproteobacteria</taxon>
        <taxon>Burkholderiales</taxon>
        <taxon>Alcaligenaceae</taxon>
        <taxon>Verticiella</taxon>
    </lineage>
</organism>
<dbReference type="Pfam" id="PF13380">
    <property type="entry name" value="CoA_binding_2"/>
    <property type="match status" value="1"/>
</dbReference>
<dbReference type="OrthoDB" id="8664175at2"/>
<evidence type="ECO:0000313" key="4">
    <source>
        <dbReference type="EMBL" id="TSH98092.1"/>
    </source>
</evidence>
<dbReference type="GO" id="GO:0005524">
    <property type="term" value="F:ATP binding"/>
    <property type="evidence" value="ECO:0007669"/>
    <property type="project" value="UniProtKB-UniRule"/>
</dbReference>
<dbReference type="EMBL" id="VLTJ01000007">
    <property type="protein sequence ID" value="TSH98092.1"/>
    <property type="molecule type" value="Genomic_DNA"/>
</dbReference>
<evidence type="ECO:0000256" key="1">
    <source>
        <dbReference type="ARBA" id="ARBA00060888"/>
    </source>
</evidence>
<feature type="domain" description="ATP-grasp" evidence="3">
    <location>
        <begin position="496"/>
        <end position="532"/>
    </location>
</feature>
<evidence type="ECO:0000313" key="5">
    <source>
        <dbReference type="Proteomes" id="UP000318405"/>
    </source>
</evidence>
<gene>
    <name evidence="4" type="ORF">FOZ76_04720</name>
</gene>
<reference evidence="4 5" key="1">
    <citation type="submission" date="2019-07" db="EMBL/GenBank/DDBJ databases">
        <title>Qingshengfaniella alkalisoli gen. nov., sp. nov., isolated from saline soil.</title>
        <authorList>
            <person name="Xu L."/>
            <person name="Huang X.-X."/>
            <person name="Sun J.-Q."/>
        </authorList>
    </citation>
    <scope>NUCLEOTIDE SEQUENCE [LARGE SCALE GENOMIC DNA]</scope>
    <source>
        <strain evidence="4 5">DSM 27279</strain>
    </source>
</reference>
<dbReference type="Gene3D" id="3.30.470.20">
    <property type="entry name" value="ATP-grasp fold, B domain"/>
    <property type="match status" value="1"/>
</dbReference>
<dbReference type="PROSITE" id="PS50975">
    <property type="entry name" value="ATP_GRASP"/>
    <property type="match status" value="1"/>
</dbReference>
<dbReference type="SMART" id="SM00881">
    <property type="entry name" value="CoA_binding"/>
    <property type="match status" value="1"/>
</dbReference>
<comment type="caution">
    <text evidence="4">The sequence shown here is derived from an EMBL/GenBank/DDBJ whole genome shotgun (WGS) entry which is preliminary data.</text>
</comment>
<dbReference type="Gene3D" id="3.40.50.720">
    <property type="entry name" value="NAD(P)-binding Rossmann-like Domain"/>
    <property type="match status" value="1"/>
</dbReference>
<sequence>MSLPLAPLLDARSLVIVGASADPGRTGGMPVASLREAGFPAERLLLVNPKYDAIDGLACHPSIDALPFAPDLAVLAVRAADVLPTLERCHAIGIRAAVVFASGYAESGENDGARLQAELVAFARRSGMLVAGPNCIGFANNHTGVFATFIRHIARRREPGPIAIAAQSGNIAALLRNLGLDSGLRFSCIVSTGNEACVDLTDYLAHFAADPHTEAVVGYVEQIRRGPEFVRVALALRRAGKALFLLKVGSSAKGAEATVSHTAALAGRDVVYRTAFRQLGIASATDPHRLIDLVRLWRTGRRPAGRGACIVSLSGAACALMADHLARDGVAVPNSSPATQARLRAVVPTYGMVANPVDLTGQVTSDRSAFPAVLAAIAAADEFDAAVFYVMGELLDVMAPELLRAAAACEKLFIVIDTAEGATCHDALEAGGIVVFRDIHRASAALAGIVRWRADPAGRWEPGACRSGTAAVCARPEILRAARAGGRRQLTEVEAKALLAGSGLPMVSETLAHDADAAAAAAARLGWPVALKIVSPDIAHKSEIGGVRLGLADVAAVRDAHARLRADVARQRPEARIDGVVVQSQVVGGVPMLLGIVRDPIFGPVMTVGFGGVEAELDPDVAHRLLPVDAATADGMLAELRRSRLLDGFRGSPAADRAALVALMVALSDVMIALGDDIDELELNPVLVLPRGCGVVAVDALVRLSVPTTGGAAAAPREPA</sequence>
<dbReference type="InterPro" id="IPR011761">
    <property type="entry name" value="ATP-grasp"/>
</dbReference>
<dbReference type="Gene3D" id="3.40.50.261">
    <property type="entry name" value="Succinyl-CoA synthetase domains"/>
    <property type="match status" value="2"/>
</dbReference>
<keyword evidence="2" id="KW-0547">Nucleotide-binding</keyword>
<keyword evidence="5" id="KW-1185">Reference proteome</keyword>
<dbReference type="AlphaFoldDB" id="A0A556AYS6"/>
<dbReference type="PANTHER" id="PTHR42793">
    <property type="entry name" value="COA BINDING DOMAIN CONTAINING PROTEIN"/>
    <property type="match status" value="1"/>
</dbReference>
<accession>A0A556AYS6</accession>
<dbReference type="InterPro" id="IPR036291">
    <property type="entry name" value="NAD(P)-bd_dom_sf"/>
</dbReference>
<dbReference type="InterPro" id="IPR016102">
    <property type="entry name" value="Succinyl-CoA_synth-like"/>
</dbReference>
<dbReference type="Gene3D" id="3.30.1490.20">
    <property type="entry name" value="ATP-grasp fold, A domain"/>
    <property type="match status" value="1"/>
</dbReference>
<dbReference type="RefSeq" id="WP_143946974.1">
    <property type="nucleotide sequence ID" value="NZ_BAABMB010000004.1"/>
</dbReference>
<dbReference type="InterPro" id="IPR003781">
    <property type="entry name" value="CoA-bd"/>
</dbReference>
<dbReference type="Proteomes" id="UP000318405">
    <property type="component" value="Unassembled WGS sequence"/>
</dbReference>
<dbReference type="Pfam" id="PF13607">
    <property type="entry name" value="Succ_CoA_lig"/>
    <property type="match status" value="1"/>
</dbReference>
<name>A0A556AYS6_9BURK</name>
<dbReference type="GO" id="GO:0046872">
    <property type="term" value="F:metal ion binding"/>
    <property type="evidence" value="ECO:0007669"/>
    <property type="project" value="InterPro"/>
</dbReference>
<proteinExistence type="inferred from homology"/>
<keyword evidence="2" id="KW-0067">ATP-binding</keyword>
<dbReference type="InterPro" id="IPR013815">
    <property type="entry name" value="ATP_grasp_subdomain_1"/>
</dbReference>
<dbReference type="Pfam" id="PF13549">
    <property type="entry name" value="ATP-grasp_5"/>
    <property type="match status" value="1"/>
</dbReference>
<evidence type="ECO:0000256" key="2">
    <source>
        <dbReference type="PROSITE-ProRule" id="PRU00409"/>
    </source>
</evidence>
<comment type="similarity">
    <text evidence="1">In the N-terminal section; belongs to the acetate CoA ligase alpha subunit family.</text>
</comment>